<dbReference type="InterPro" id="IPR001155">
    <property type="entry name" value="OxRdtase_FMN_N"/>
</dbReference>
<dbReference type="EMBL" id="FOZN01000001">
    <property type="protein sequence ID" value="SFR99686.1"/>
    <property type="molecule type" value="Genomic_DNA"/>
</dbReference>
<dbReference type="PANTHER" id="PTHR43303:SF4">
    <property type="entry name" value="NADPH DEHYDROGENASE C23G7.10C-RELATED"/>
    <property type="match status" value="1"/>
</dbReference>
<dbReference type="GO" id="GO:0010181">
    <property type="term" value="F:FMN binding"/>
    <property type="evidence" value="ECO:0007669"/>
    <property type="project" value="InterPro"/>
</dbReference>
<dbReference type="PANTHER" id="PTHR43303">
    <property type="entry name" value="NADPH DEHYDROGENASE C23G7.10C-RELATED"/>
    <property type="match status" value="1"/>
</dbReference>
<comment type="cofactor">
    <cofactor evidence="1">
        <name>FMN</name>
        <dbReference type="ChEBI" id="CHEBI:58210"/>
    </cofactor>
</comment>
<evidence type="ECO:0000256" key="2">
    <source>
        <dbReference type="ARBA" id="ARBA00022630"/>
    </source>
</evidence>
<keyword evidence="9" id="KW-1185">Reference proteome</keyword>
<keyword evidence="3" id="KW-0288">FMN</keyword>
<protein>
    <submittedName>
        <fullName evidence="8">2,4-dienoyl-CoA reductase</fullName>
    </submittedName>
</protein>
<evidence type="ECO:0000313" key="9">
    <source>
        <dbReference type="Proteomes" id="UP000198506"/>
    </source>
</evidence>
<reference evidence="8 9" key="1">
    <citation type="submission" date="2016-10" db="EMBL/GenBank/DDBJ databases">
        <authorList>
            <person name="Varghese N."/>
            <person name="Submissions S."/>
        </authorList>
    </citation>
    <scope>NUCLEOTIDE SEQUENCE [LARGE SCALE GENOMIC DNA]</scope>
    <source>
        <strain evidence="8 9">IAM 15147</strain>
    </source>
</reference>
<organism evidence="8 9">
    <name type="scientific">Agrococcus baldri</name>
    <dbReference type="NCBI Taxonomy" id="153730"/>
    <lineage>
        <taxon>Bacteria</taxon>
        <taxon>Bacillati</taxon>
        <taxon>Actinomycetota</taxon>
        <taxon>Actinomycetes</taxon>
        <taxon>Micrococcales</taxon>
        <taxon>Microbacteriaceae</taxon>
        <taxon>Agrococcus</taxon>
    </lineage>
</organism>
<keyword evidence="5" id="KW-0560">Oxidoreductase</keyword>
<feature type="domain" description="NADH:flavin oxidoreductase/NADH oxidase N-terminal" evidence="7">
    <location>
        <begin position="4"/>
        <end position="350"/>
    </location>
</feature>
<proteinExistence type="predicted"/>
<name>A0AA94KYL0_9MICO</name>
<dbReference type="GO" id="GO:0003959">
    <property type="term" value="F:NADPH dehydrogenase activity"/>
    <property type="evidence" value="ECO:0007669"/>
    <property type="project" value="InterPro"/>
</dbReference>
<evidence type="ECO:0000256" key="5">
    <source>
        <dbReference type="ARBA" id="ARBA00023002"/>
    </source>
</evidence>
<evidence type="ECO:0000256" key="1">
    <source>
        <dbReference type="ARBA" id="ARBA00001917"/>
    </source>
</evidence>
<keyword evidence="4" id="KW-0521">NADP</keyword>
<dbReference type="InterPro" id="IPR044152">
    <property type="entry name" value="YqjM-like"/>
</dbReference>
<evidence type="ECO:0000313" key="8">
    <source>
        <dbReference type="EMBL" id="SFR99686.1"/>
    </source>
</evidence>
<dbReference type="Proteomes" id="UP000198506">
    <property type="component" value="Unassembled WGS sequence"/>
</dbReference>
<accession>A0AA94KYL0</accession>
<evidence type="ECO:0000256" key="6">
    <source>
        <dbReference type="SAM" id="MobiDB-lite"/>
    </source>
</evidence>
<dbReference type="RefSeq" id="WP_092915308.1">
    <property type="nucleotide sequence ID" value="NZ_FOZN01000001.1"/>
</dbReference>
<gene>
    <name evidence="8" type="ORF">SAMN04487783_0376</name>
</gene>
<evidence type="ECO:0000256" key="3">
    <source>
        <dbReference type="ARBA" id="ARBA00022643"/>
    </source>
</evidence>
<keyword evidence="2" id="KW-0285">Flavoprotein</keyword>
<dbReference type="GO" id="GO:0050661">
    <property type="term" value="F:NADP binding"/>
    <property type="evidence" value="ECO:0007669"/>
    <property type="project" value="InterPro"/>
</dbReference>
<evidence type="ECO:0000256" key="4">
    <source>
        <dbReference type="ARBA" id="ARBA00022857"/>
    </source>
</evidence>
<feature type="region of interest" description="Disordered" evidence="6">
    <location>
        <begin position="348"/>
        <end position="384"/>
    </location>
</feature>
<dbReference type="Gene3D" id="3.20.20.70">
    <property type="entry name" value="Aldolase class I"/>
    <property type="match status" value="1"/>
</dbReference>
<comment type="caution">
    <text evidence="8">The sequence shown here is derived from an EMBL/GenBank/DDBJ whole genome shotgun (WGS) entry which is preliminary data.</text>
</comment>
<dbReference type="SUPFAM" id="SSF51395">
    <property type="entry name" value="FMN-linked oxidoreductases"/>
    <property type="match status" value="1"/>
</dbReference>
<dbReference type="InterPro" id="IPR013785">
    <property type="entry name" value="Aldolase_TIM"/>
</dbReference>
<dbReference type="AlphaFoldDB" id="A0AA94KYL0"/>
<evidence type="ECO:0000259" key="7">
    <source>
        <dbReference type="Pfam" id="PF00724"/>
    </source>
</evidence>
<dbReference type="Pfam" id="PF00724">
    <property type="entry name" value="Oxidored_FMN"/>
    <property type="match status" value="1"/>
</dbReference>
<sequence length="384" mass="41050">MSRLFTPVAVGPVVARNRAWVSPMCQYSCERQDGMPGEWHHEHLASFARGGAGLVMTEAAAVVPEGRISPQDAGIWNDAQAEAWAPIAARIRAHGAVPAMQLAHAGRKASTYRPWSGRDTVPASEGGWQSVSATTDAFGRFAPPRALTTAEVATLPEAFAAAARRAVAAGFEALEVHAAHGYLLHQFLSPLSNARTDEWGAVEWRTTDGERDPRGLRVELLRQVVAAVRAAAPEAALMVRLSASDWVDGGIDTAMTIEHVRAAAEAGADWFDLSSGGLDPRQQIALEPGYQVPFARDVRAATGVTVNAVGLIDEPAHAERVLADGDADAIMLARPWLRNPHWALAAEAELDGDPDSRPDASAGTVSVWPPQYTRARRLPPSAER</sequence>